<evidence type="ECO:0000256" key="7">
    <source>
        <dbReference type="ARBA" id="ARBA00022801"/>
    </source>
</evidence>
<name>A0A194ADZ5_9BACT</name>
<keyword evidence="20" id="KW-1185">Reference proteome</keyword>
<dbReference type="GO" id="GO:0006281">
    <property type="term" value="P:DNA repair"/>
    <property type="evidence" value="ECO:0007669"/>
    <property type="project" value="UniProtKB-KW"/>
</dbReference>
<dbReference type="InterPro" id="IPR020084">
    <property type="entry name" value="NUDIX_hydrolase_CS"/>
</dbReference>
<dbReference type="PANTHER" id="PTHR47707:SF1">
    <property type="entry name" value="NUDIX HYDROLASE FAMILY PROTEIN"/>
    <property type="match status" value="1"/>
</dbReference>
<evidence type="ECO:0000256" key="2">
    <source>
        <dbReference type="ARBA" id="ARBA00005582"/>
    </source>
</evidence>
<dbReference type="GO" id="GO:0044715">
    <property type="term" value="F:8-oxo-dGDP phosphatase activity"/>
    <property type="evidence" value="ECO:0007669"/>
    <property type="project" value="TreeGrafter"/>
</dbReference>
<dbReference type="SUPFAM" id="SSF55811">
    <property type="entry name" value="Nudix"/>
    <property type="match status" value="1"/>
</dbReference>
<dbReference type="Proteomes" id="UP000095200">
    <property type="component" value="Unassembled WGS sequence"/>
</dbReference>
<keyword evidence="3" id="KW-0515">Mutator protein</keyword>
<dbReference type="OrthoDB" id="9810648at2"/>
<dbReference type="GO" id="GO:0006260">
    <property type="term" value="P:DNA replication"/>
    <property type="evidence" value="ECO:0007669"/>
    <property type="project" value="UniProtKB-KW"/>
</dbReference>
<comment type="cofactor">
    <cofactor evidence="1">
        <name>Mg(2+)</name>
        <dbReference type="ChEBI" id="CHEBI:18420"/>
    </cofactor>
</comment>
<evidence type="ECO:0000256" key="10">
    <source>
        <dbReference type="ARBA" id="ARBA00035861"/>
    </source>
</evidence>
<evidence type="ECO:0000259" key="18">
    <source>
        <dbReference type="PROSITE" id="PS51462"/>
    </source>
</evidence>
<protein>
    <recommendedName>
        <fullName evidence="13">8-oxo-dGTP diphosphatase</fullName>
        <ecNumber evidence="12">3.6.1.55</ecNumber>
    </recommendedName>
    <alternativeName>
        <fullName evidence="16">7,8-dihydro-8-oxoguanine-triphosphatase</fullName>
    </alternativeName>
    <alternativeName>
        <fullName evidence="15">Mutator protein MutT</fullName>
    </alternativeName>
    <alternativeName>
        <fullName evidence="14">dGTP pyrophosphohydrolase</fullName>
    </alternativeName>
</protein>
<dbReference type="GO" id="GO:0008413">
    <property type="term" value="F:8-oxo-7,8-dihydroguanosine triphosphate pyrophosphatase activity"/>
    <property type="evidence" value="ECO:0007669"/>
    <property type="project" value="TreeGrafter"/>
</dbReference>
<evidence type="ECO:0000256" key="11">
    <source>
        <dbReference type="ARBA" id="ARBA00036904"/>
    </source>
</evidence>
<evidence type="ECO:0000256" key="16">
    <source>
        <dbReference type="ARBA" id="ARBA00042798"/>
    </source>
</evidence>
<reference evidence="20" key="1">
    <citation type="submission" date="2016-06" db="EMBL/GenBank/DDBJ databases">
        <title>Draft genome sequence of Desulfoplanes formicivorans strain Pf12B.</title>
        <authorList>
            <person name="Watanabe M."/>
            <person name="Kojima H."/>
            <person name="Fukui M."/>
        </authorList>
    </citation>
    <scope>NUCLEOTIDE SEQUENCE [LARGE SCALE GENOMIC DNA]</scope>
    <source>
        <strain evidence="20">Pf12B</strain>
    </source>
</reference>
<dbReference type="PRINTS" id="PR00502">
    <property type="entry name" value="NUDIXFAMILY"/>
</dbReference>
<evidence type="ECO:0000313" key="20">
    <source>
        <dbReference type="Proteomes" id="UP000095200"/>
    </source>
</evidence>
<dbReference type="EMBL" id="BDFE01000003">
    <property type="protein sequence ID" value="GAU07351.1"/>
    <property type="molecule type" value="Genomic_DNA"/>
</dbReference>
<keyword evidence="8" id="KW-0460">Magnesium</keyword>
<dbReference type="Pfam" id="PF00293">
    <property type="entry name" value="NUDIX"/>
    <property type="match status" value="1"/>
</dbReference>
<dbReference type="InterPro" id="IPR047127">
    <property type="entry name" value="MutT-like"/>
</dbReference>
<evidence type="ECO:0000256" key="14">
    <source>
        <dbReference type="ARBA" id="ARBA00041592"/>
    </source>
</evidence>
<evidence type="ECO:0000256" key="5">
    <source>
        <dbReference type="ARBA" id="ARBA00022723"/>
    </source>
</evidence>
<evidence type="ECO:0000256" key="1">
    <source>
        <dbReference type="ARBA" id="ARBA00001946"/>
    </source>
</evidence>
<comment type="similarity">
    <text evidence="2 17">Belongs to the Nudix hydrolase family.</text>
</comment>
<keyword evidence="7 17" id="KW-0378">Hydrolase</keyword>
<evidence type="ECO:0000256" key="6">
    <source>
        <dbReference type="ARBA" id="ARBA00022763"/>
    </source>
</evidence>
<dbReference type="GO" id="GO:0046872">
    <property type="term" value="F:metal ion binding"/>
    <property type="evidence" value="ECO:0007669"/>
    <property type="project" value="UniProtKB-KW"/>
</dbReference>
<evidence type="ECO:0000256" key="15">
    <source>
        <dbReference type="ARBA" id="ARBA00041979"/>
    </source>
</evidence>
<keyword evidence="6" id="KW-0227">DNA damage</keyword>
<evidence type="ECO:0000313" key="19">
    <source>
        <dbReference type="EMBL" id="GAU07351.1"/>
    </source>
</evidence>
<dbReference type="GO" id="GO:0035539">
    <property type="term" value="F:8-oxo-7,8-dihydrodeoxyguanosine triphosphate pyrophosphatase activity"/>
    <property type="evidence" value="ECO:0007669"/>
    <property type="project" value="UniProtKB-EC"/>
</dbReference>
<dbReference type="PROSITE" id="PS51462">
    <property type="entry name" value="NUDIX"/>
    <property type="match status" value="1"/>
</dbReference>
<proteinExistence type="inferred from homology"/>
<keyword evidence="4" id="KW-0235">DNA replication</keyword>
<dbReference type="Gene3D" id="3.90.79.10">
    <property type="entry name" value="Nucleoside Triphosphate Pyrophosphohydrolase"/>
    <property type="match status" value="1"/>
</dbReference>
<evidence type="ECO:0000256" key="12">
    <source>
        <dbReference type="ARBA" id="ARBA00038905"/>
    </source>
</evidence>
<dbReference type="AlphaFoldDB" id="A0A194ADZ5"/>
<dbReference type="InterPro" id="IPR020476">
    <property type="entry name" value="Nudix_hydrolase"/>
</dbReference>
<evidence type="ECO:0000256" key="13">
    <source>
        <dbReference type="ARBA" id="ARBA00040794"/>
    </source>
</evidence>
<organism evidence="19 20">
    <name type="scientific">Desulfoplanes formicivorans</name>
    <dbReference type="NCBI Taxonomy" id="1592317"/>
    <lineage>
        <taxon>Bacteria</taxon>
        <taxon>Pseudomonadati</taxon>
        <taxon>Thermodesulfobacteriota</taxon>
        <taxon>Desulfovibrionia</taxon>
        <taxon>Desulfovibrionales</taxon>
        <taxon>Desulfoplanaceae</taxon>
        <taxon>Desulfoplanes</taxon>
    </lineage>
</organism>
<evidence type="ECO:0000256" key="8">
    <source>
        <dbReference type="ARBA" id="ARBA00022842"/>
    </source>
</evidence>
<accession>A0A194ADZ5</accession>
<dbReference type="InterPro" id="IPR015797">
    <property type="entry name" value="NUDIX_hydrolase-like_dom_sf"/>
</dbReference>
<dbReference type="PROSITE" id="PS00893">
    <property type="entry name" value="NUDIX_BOX"/>
    <property type="match status" value="1"/>
</dbReference>
<feature type="domain" description="Nudix hydrolase" evidence="18">
    <location>
        <begin position="2"/>
        <end position="130"/>
    </location>
</feature>
<dbReference type="EC" id="3.6.1.55" evidence="12"/>
<sequence length="132" mass="14948">MHYTPVVAGIVIRGNRFLAARRPAGSSFGGLWEFPGGKVEPGETLEQALVREFDEELRIKPLKAKLWQECRKSYPQGLHVWLYFFIVTQFKGDPDPLEGQTLAWLTPEEAAGKTFLPADVEIVGRLARLMHR</sequence>
<evidence type="ECO:0000256" key="9">
    <source>
        <dbReference type="ARBA" id="ARBA00023204"/>
    </source>
</evidence>
<dbReference type="InterPro" id="IPR000086">
    <property type="entry name" value="NUDIX_hydrolase_dom"/>
</dbReference>
<evidence type="ECO:0000256" key="17">
    <source>
        <dbReference type="RuleBase" id="RU003476"/>
    </source>
</evidence>
<dbReference type="GO" id="GO:0044716">
    <property type="term" value="F:8-oxo-GDP phosphatase activity"/>
    <property type="evidence" value="ECO:0007669"/>
    <property type="project" value="TreeGrafter"/>
</dbReference>
<dbReference type="CDD" id="cd03425">
    <property type="entry name" value="NUDIX_MutT_NudA_like"/>
    <property type="match status" value="1"/>
</dbReference>
<gene>
    <name evidence="19" type="ORF">DPF_0029</name>
</gene>
<evidence type="ECO:0000256" key="4">
    <source>
        <dbReference type="ARBA" id="ARBA00022705"/>
    </source>
</evidence>
<dbReference type="STRING" id="1592317.DPF_0029"/>
<evidence type="ECO:0000256" key="3">
    <source>
        <dbReference type="ARBA" id="ARBA00022457"/>
    </source>
</evidence>
<comment type="catalytic activity">
    <reaction evidence="10">
        <text>8-oxo-dGTP + H2O = 8-oxo-dGMP + diphosphate + H(+)</text>
        <dbReference type="Rhea" id="RHEA:31575"/>
        <dbReference type="ChEBI" id="CHEBI:15377"/>
        <dbReference type="ChEBI" id="CHEBI:15378"/>
        <dbReference type="ChEBI" id="CHEBI:33019"/>
        <dbReference type="ChEBI" id="CHEBI:63224"/>
        <dbReference type="ChEBI" id="CHEBI:77896"/>
        <dbReference type="EC" id="3.6.1.55"/>
    </reaction>
</comment>
<dbReference type="PANTHER" id="PTHR47707">
    <property type="entry name" value="8-OXO-DGTP DIPHOSPHATASE"/>
    <property type="match status" value="1"/>
</dbReference>
<comment type="catalytic activity">
    <reaction evidence="11">
        <text>8-oxo-GTP + H2O = 8-oxo-GMP + diphosphate + H(+)</text>
        <dbReference type="Rhea" id="RHEA:67616"/>
        <dbReference type="ChEBI" id="CHEBI:15377"/>
        <dbReference type="ChEBI" id="CHEBI:15378"/>
        <dbReference type="ChEBI" id="CHEBI:33019"/>
        <dbReference type="ChEBI" id="CHEBI:143553"/>
        <dbReference type="ChEBI" id="CHEBI:145694"/>
    </reaction>
</comment>
<comment type="caution">
    <text evidence="19">The sequence shown here is derived from an EMBL/GenBank/DDBJ whole genome shotgun (WGS) entry which is preliminary data.</text>
</comment>
<dbReference type="RefSeq" id="WP_069856737.1">
    <property type="nucleotide sequence ID" value="NZ_BDFE01000003.1"/>
</dbReference>
<keyword evidence="5" id="KW-0479">Metal-binding</keyword>
<keyword evidence="9" id="KW-0234">DNA repair</keyword>